<organism evidence="2 3">
    <name type="scientific">Thauera humireducens</name>
    <dbReference type="NCBI Taxonomy" id="1134435"/>
    <lineage>
        <taxon>Bacteria</taxon>
        <taxon>Pseudomonadati</taxon>
        <taxon>Pseudomonadota</taxon>
        <taxon>Betaproteobacteria</taxon>
        <taxon>Rhodocyclales</taxon>
        <taxon>Zoogloeaceae</taxon>
        <taxon>Thauera</taxon>
    </lineage>
</organism>
<keyword evidence="3" id="KW-1185">Reference proteome</keyword>
<evidence type="ECO:0000256" key="1">
    <source>
        <dbReference type="SAM" id="SignalP"/>
    </source>
</evidence>
<dbReference type="STRING" id="1134435.AC731_019135"/>
<feature type="signal peptide" evidence="1">
    <location>
        <begin position="1"/>
        <end position="20"/>
    </location>
</feature>
<dbReference type="EMBL" id="CP014646">
    <property type="protein sequence ID" value="AMO38870.1"/>
    <property type="molecule type" value="Genomic_DNA"/>
</dbReference>
<gene>
    <name evidence="2" type="ORF">AC731_019135</name>
</gene>
<feature type="chain" id="PRO_5007798073" evidence="1">
    <location>
        <begin position="21"/>
        <end position="109"/>
    </location>
</feature>
<dbReference type="RefSeq" id="WP_048708507.1">
    <property type="nucleotide sequence ID" value="NZ_CP014646.1"/>
</dbReference>
<evidence type="ECO:0000313" key="2">
    <source>
        <dbReference type="EMBL" id="AMO38870.1"/>
    </source>
</evidence>
<protein>
    <submittedName>
        <fullName evidence="2">Uncharacterized protein</fullName>
    </submittedName>
</protein>
<dbReference type="KEGG" id="thu:AC731_019135"/>
<keyword evidence="1" id="KW-0732">Signal</keyword>
<accession>A0A127KA80</accession>
<sequence>MSFLRALILVALLGASAVQAQQGGQPAAPAARDVEPVKLPAVPEWRRTDNYRFPAIGRTVADMQNLAYAMQLRDYCADRRVSDDFVREQLTRFGRLTGRDETCASLMDY</sequence>
<dbReference type="Proteomes" id="UP000036902">
    <property type="component" value="Chromosome"/>
</dbReference>
<name>A0A127KA80_9RHOO</name>
<proteinExistence type="predicted"/>
<reference evidence="3" key="1">
    <citation type="submission" date="2016-03" db="EMBL/GenBank/DDBJ databases">
        <authorList>
            <person name="Ma C."/>
            <person name="Zhou S."/>
            <person name="Yang G."/>
        </authorList>
    </citation>
    <scope>NUCLEOTIDE SEQUENCE [LARGE SCALE GENOMIC DNA]</scope>
    <source>
        <strain evidence="3">SgZ-1</strain>
    </source>
</reference>
<evidence type="ECO:0000313" key="3">
    <source>
        <dbReference type="Proteomes" id="UP000036902"/>
    </source>
</evidence>
<dbReference type="AlphaFoldDB" id="A0A127KA80"/>